<keyword evidence="1" id="KW-0175">Coiled coil</keyword>
<evidence type="ECO:0000313" key="3">
    <source>
        <dbReference type="EMBL" id="HIU51717.1"/>
    </source>
</evidence>
<keyword evidence="2" id="KW-1133">Transmembrane helix</keyword>
<sequence length="112" mass="13366">MKIENMQHIVVLKNLPSNIIEEAFVILKPNLKVKEVNGIKKESEYLNCEKKKKPKEYIIKEAELLVSDYLNGMERKKEEKKQKEIEKRYKKLKKICTILTFIIFISMLVHFL</sequence>
<protein>
    <submittedName>
        <fullName evidence="3">Uncharacterized protein</fullName>
    </submittedName>
</protein>
<gene>
    <name evidence="3" type="ORF">IAB70_03735</name>
</gene>
<evidence type="ECO:0000256" key="2">
    <source>
        <dbReference type="SAM" id="Phobius"/>
    </source>
</evidence>
<evidence type="ECO:0000313" key="4">
    <source>
        <dbReference type="Proteomes" id="UP000824093"/>
    </source>
</evidence>
<comment type="caution">
    <text evidence="3">The sequence shown here is derived from an EMBL/GenBank/DDBJ whole genome shotgun (WGS) entry which is preliminary data.</text>
</comment>
<reference evidence="3" key="2">
    <citation type="journal article" date="2021" name="PeerJ">
        <title>Extensive microbial diversity within the chicken gut microbiome revealed by metagenomics and culture.</title>
        <authorList>
            <person name="Gilroy R."/>
            <person name="Ravi A."/>
            <person name="Getino M."/>
            <person name="Pursley I."/>
            <person name="Horton D.L."/>
            <person name="Alikhan N.F."/>
            <person name="Baker D."/>
            <person name="Gharbi K."/>
            <person name="Hall N."/>
            <person name="Watson M."/>
            <person name="Adriaenssens E.M."/>
            <person name="Foster-Nyarko E."/>
            <person name="Jarju S."/>
            <person name="Secka A."/>
            <person name="Antonio M."/>
            <person name="Oren A."/>
            <person name="Chaudhuri R.R."/>
            <person name="La Ragione R."/>
            <person name="Hildebrand F."/>
            <person name="Pallen M.J."/>
        </authorList>
    </citation>
    <scope>NUCLEOTIDE SEQUENCE</scope>
    <source>
        <strain evidence="3">CHK195-15760</strain>
    </source>
</reference>
<feature type="transmembrane region" description="Helical" evidence="2">
    <location>
        <begin position="92"/>
        <end position="111"/>
    </location>
</feature>
<organism evidence="3 4">
    <name type="scientific">Candidatus Merdicola faecigallinarum</name>
    <dbReference type="NCBI Taxonomy" id="2840862"/>
    <lineage>
        <taxon>Bacteria</taxon>
        <taxon>Bacillati</taxon>
        <taxon>Bacillota</taxon>
        <taxon>Clostridia</taxon>
        <taxon>Candidatus Merdicola</taxon>
    </lineage>
</organism>
<reference evidence="3" key="1">
    <citation type="submission" date="2020-10" db="EMBL/GenBank/DDBJ databases">
        <authorList>
            <person name="Gilroy R."/>
        </authorList>
    </citation>
    <scope>NUCLEOTIDE SEQUENCE</scope>
    <source>
        <strain evidence="3">CHK195-15760</strain>
    </source>
</reference>
<dbReference type="AlphaFoldDB" id="A0A9D1M156"/>
<keyword evidence="2" id="KW-0812">Transmembrane</keyword>
<evidence type="ECO:0000256" key="1">
    <source>
        <dbReference type="SAM" id="Coils"/>
    </source>
</evidence>
<name>A0A9D1M156_9FIRM</name>
<accession>A0A9D1M156</accession>
<keyword evidence="2" id="KW-0472">Membrane</keyword>
<dbReference type="Proteomes" id="UP000824093">
    <property type="component" value="Unassembled WGS sequence"/>
</dbReference>
<dbReference type="EMBL" id="DVNH01000025">
    <property type="protein sequence ID" value="HIU51717.1"/>
    <property type="molecule type" value="Genomic_DNA"/>
</dbReference>
<proteinExistence type="predicted"/>
<feature type="coiled-coil region" evidence="1">
    <location>
        <begin position="59"/>
        <end position="95"/>
    </location>
</feature>